<accession>A0AAJ0FDU5</accession>
<evidence type="ECO:0000256" key="1">
    <source>
        <dbReference type="SAM" id="MobiDB-lite"/>
    </source>
</evidence>
<dbReference type="Pfam" id="PF10373">
    <property type="entry name" value="EST1_DNA_bind"/>
    <property type="match status" value="1"/>
</dbReference>
<dbReference type="PANTHER" id="PTHR15696:SF0">
    <property type="entry name" value="TELOMERASE-BINDING PROTEIN EST1A"/>
    <property type="match status" value="1"/>
</dbReference>
<evidence type="ECO:0000259" key="2">
    <source>
        <dbReference type="Pfam" id="PF10373"/>
    </source>
</evidence>
<dbReference type="GeneID" id="85314424"/>
<evidence type="ECO:0000313" key="3">
    <source>
        <dbReference type="EMBL" id="KAK1763617.1"/>
    </source>
</evidence>
<dbReference type="InterPro" id="IPR011990">
    <property type="entry name" value="TPR-like_helical_dom_sf"/>
</dbReference>
<proteinExistence type="predicted"/>
<dbReference type="GO" id="GO:0000184">
    <property type="term" value="P:nuclear-transcribed mRNA catabolic process, nonsense-mediated decay"/>
    <property type="evidence" value="ECO:0007669"/>
    <property type="project" value="TreeGrafter"/>
</dbReference>
<dbReference type="InterPro" id="IPR045153">
    <property type="entry name" value="Est1/Ebs1-like"/>
</dbReference>
<feature type="compositionally biased region" description="Basic and acidic residues" evidence="1">
    <location>
        <begin position="61"/>
        <end position="73"/>
    </location>
</feature>
<sequence>MGNVTQPTPQPPPEAPTSPASSLKREGSRSQSPSKRSKAPPAEETANFDPRPRQIGTLWTPRDEPPRPSRPDKSNVAPQQRLRVSSSSSHARAPPRPGPAGPGSAAQRSQSNSVEDQTSVLVKQPETRPISGEQLVAEVKGIYAGLVMVESKCIEVDNAQNAQNDSASKLNNEQWQALIALHRTLLHEHHDFFLASQHPSASPALRRLASKYAMPARMWRHGIHSFLELLRHRLPSSLEHMLTFIYLAYSMMALLYETVPTFEDTWIECLGDLGRYRMAIEDDNIHDRENWTLVSRQWYSKASDKAPTTGRLYHHLAILARPNALQQLYYYVKSLCVAVPFESARESIMTLLDPVMAMNPDQKSRLPKNELAFVRCIGIMFSKKFTEKLDSSVAEFISSLDIHIARKTAMFPESGYHMGITICCSILGFGDAKNPVYTAVKYPDTEESVDQPMVESAAAESPLPKQLADALSLANKMHDVVLRRFGDPNILSFLHVILVFLGRITKHPEAMKHVGAEFPWKLLSLMLNTLLADCQSYSRIESESFPQQRKGERPLPEDWAMRGLLWTESSLPSSLFTSEEADDSERYFEAPSMIEQRKERVLFFACRIAAQGGDFLLYDSTSHRFSVPAQFEFEIPGITCDAEPTPETETAATDLEMADIA</sequence>
<feature type="region of interest" description="Disordered" evidence="1">
    <location>
        <begin position="1"/>
        <end position="126"/>
    </location>
</feature>
<dbReference type="SUPFAM" id="SSF48452">
    <property type="entry name" value="TPR-like"/>
    <property type="match status" value="1"/>
</dbReference>
<dbReference type="GO" id="GO:0070034">
    <property type="term" value="F:telomerase RNA binding"/>
    <property type="evidence" value="ECO:0007669"/>
    <property type="project" value="TreeGrafter"/>
</dbReference>
<comment type="caution">
    <text evidence="3">The sequence shown here is derived from an EMBL/GenBank/DDBJ whole genome shotgun (WGS) entry which is preliminary data.</text>
</comment>
<dbReference type="Proteomes" id="UP001244011">
    <property type="component" value="Unassembled WGS sequence"/>
</dbReference>
<dbReference type="Gene3D" id="1.25.40.10">
    <property type="entry name" value="Tetratricopeptide repeat domain"/>
    <property type="match status" value="1"/>
</dbReference>
<feature type="compositionally biased region" description="Polar residues" evidence="1">
    <location>
        <begin position="110"/>
        <end position="121"/>
    </location>
</feature>
<evidence type="ECO:0000313" key="4">
    <source>
        <dbReference type="Proteomes" id="UP001244011"/>
    </source>
</evidence>
<dbReference type="GO" id="GO:0042162">
    <property type="term" value="F:telomeric DNA binding"/>
    <property type="evidence" value="ECO:0007669"/>
    <property type="project" value="TreeGrafter"/>
</dbReference>
<organism evidence="3 4">
    <name type="scientific">Phialemonium atrogriseum</name>
    <dbReference type="NCBI Taxonomy" id="1093897"/>
    <lineage>
        <taxon>Eukaryota</taxon>
        <taxon>Fungi</taxon>
        <taxon>Dikarya</taxon>
        <taxon>Ascomycota</taxon>
        <taxon>Pezizomycotina</taxon>
        <taxon>Sordariomycetes</taxon>
        <taxon>Sordariomycetidae</taxon>
        <taxon>Cephalothecales</taxon>
        <taxon>Cephalothecaceae</taxon>
        <taxon>Phialemonium</taxon>
    </lineage>
</organism>
<feature type="compositionally biased region" description="Low complexity" evidence="1">
    <location>
        <begin position="78"/>
        <end position="92"/>
    </location>
</feature>
<reference evidence="3" key="1">
    <citation type="submission" date="2023-06" db="EMBL/GenBank/DDBJ databases">
        <title>Genome-scale phylogeny and comparative genomics of the fungal order Sordariales.</title>
        <authorList>
            <consortium name="Lawrence Berkeley National Laboratory"/>
            <person name="Hensen N."/>
            <person name="Bonometti L."/>
            <person name="Westerberg I."/>
            <person name="Brannstrom I.O."/>
            <person name="Guillou S."/>
            <person name="Cros-Aarteil S."/>
            <person name="Calhoun S."/>
            <person name="Haridas S."/>
            <person name="Kuo A."/>
            <person name="Mondo S."/>
            <person name="Pangilinan J."/>
            <person name="Riley R."/>
            <person name="Labutti K."/>
            <person name="Andreopoulos B."/>
            <person name="Lipzen A."/>
            <person name="Chen C."/>
            <person name="Yanf M."/>
            <person name="Daum C."/>
            <person name="Ng V."/>
            <person name="Clum A."/>
            <person name="Steindorff A."/>
            <person name="Ohm R."/>
            <person name="Martin F."/>
            <person name="Silar P."/>
            <person name="Natvig D."/>
            <person name="Lalanne C."/>
            <person name="Gautier V."/>
            <person name="Ament-Velasquez S.L."/>
            <person name="Kruys A."/>
            <person name="Hutchinson M.I."/>
            <person name="Powell A.J."/>
            <person name="Barry K."/>
            <person name="Miller A.N."/>
            <person name="Grigoriev I.V."/>
            <person name="Debuchy R."/>
            <person name="Gladieux P."/>
            <person name="Thoren M.H."/>
            <person name="Johannesson H."/>
        </authorList>
    </citation>
    <scope>NUCLEOTIDE SEQUENCE</scope>
    <source>
        <strain evidence="3">8032-3</strain>
    </source>
</reference>
<dbReference type="InterPro" id="IPR018834">
    <property type="entry name" value="DNA/RNA-bd_Est1-type"/>
</dbReference>
<keyword evidence="4" id="KW-1185">Reference proteome</keyword>
<dbReference type="AlphaFoldDB" id="A0AAJ0FDU5"/>
<dbReference type="PANTHER" id="PTHR15696">
    <property type="entry name" value="SMG-7 SUPPRESSOR WITH MORPHOLOGICAL EFFECT ON GENITALIA PROTEIN 7"/>
    <property type="match status" value="1"/>
</dbReference>
<dbReference type="EMBL" id="MU839026">
    <property type="protein sequence ID" value="KAK1763617.1"/>
    <property type="molecule type" value="Genomic_DNA"/>
</dbReference>
<protein>
    <recommendedName>
        <fullName evidence="2">DNA/RNA-binding domain-containing protein</fullName>
    </recommendedName>
</protein>
<name>A0AAJ0FDU5_9PEZI</name>
<feature type="domain" description="DNA/RNA-binding" evidence="2">
    <location>
        <begin position="295"/>
        <end position="565"/>
    </location>
</feature>
<dbReference type="FunFam" id="1.25.40.10:FF:000202">
    <property type="entry name" value="Unplaced genomic scaffold supercont1.7, whole genome shotgun sequence"/>
    <property type="match status" value="1"/>
</dbReference>
<dbReference type="RefSeq" id="XP_060279830.1">
    <property type="nucleotide sequence ID" value="XM_060431237.1"/>
</dbReference>
<dbReference type="GO" id="GO:0005697">
    <property type="term" value="C:telomerase holoenzyme complex"/>
    <property type="evidence" value="ECO:0007669"/>
    <property type="project" value="TreeGrafter"/>
</dbReference>
<gene>
    <name evidence="3" type="ORF">QBC33DRAFT_580997</name>
</gene>